<evidence type="ECO:0000256" key="5">
    <source>
        <dbReference type="ARBA" id="ARBA00023167"/>
    </source>
</evidence>
<dbReference type="InterPro" id="IPR029058">
    <property type="entry name" value="AB_hydrolase_fold"/>
</dbReference>
<organism evidence="10 11">
    <name type="scientific">Dankookia rubra</name>
    <dbReference type="NCBI Taxonomy" id="1442381"/>
    <lineage>
        <taxon>Bacteria</taxon>
        <taxon>Pseudomonadati</taxon>
        <taxon>Pseudomonadota</taxon>
        <taxon>Alphaproteobacteria</taxon>
        <taxon>Acetobacterales</taxon>
        <taxon>Roseomonadaceae</taxon>
        <taxon>Dankookia</taxon>
    </lineage>
</organism>
<comment type="caution">
    <text evidence="7">Lacks conserved residue(s) required for the propagation of feature annotation.</text>
</comment>
<gene>
    <name evidence="7" type="primary">metXA</name>
    <name evidence="10" type="ORF">E2C06_29225</name>
</gene>
<keyword evidence="11" id="KW-1185">Reference proteome</keyword>
<dbReference type="PIRSF" id="PIRSF000443">
    <property type="entry name" value="Homoser_Ac_trans"/>
    <property type="match status" value="1"/>
</dbReference>
<keyword evidence="3 7" id="KW-0028">Amino-acid biosynthesis</keyword>
<dbReference type="PANTHER" id="PTHR32268:SF11">
    <property type="entry name" value="HOMOSERINE O-ACETYLTRANSFERASE"/>
    <property type="match status" value="1"/>
</dbReference>
<dbReference type="UniPathway" id="UPA00051">
    <property type="reaction ID" value="UER00074"/>
</dbReference>
<feature type="active site" evidence="7 8">
    <location>
        <position position="371"/>
    </location>
</feature>
<dbReference type="Proteomes" id="UP000295096">
    <property type="component" value="Unassembled WGS sequence"/>
</dbReference>
<name>A0A4V3A9F6_9PROT</name>
<feature type="active site" description="Nucleophile" evidence="7 8">
    <location>
        <position position="206"/>
    </location>
</feature>
<dbReference type="AlphaFoldDB" id="A0A4V3A9F6"/>
<accession>A0A4V3A9F6</accession>
<comment type="pathway">
    <text evidence="7">Amino-acid biosynthesis; L-methionine biosynthesis via de novo pathway; O-acetyl-L-homoserine from L-homoserine: step 1/1.</text>
</comment>
<evidence type="ECO:0000256" key="4">
    <source>
        <dbReference type="ARBA" id="ARBA00022679"/>
    </source>
</evidence>
<dbReference type="Gene3D" id="1.10.1740.110">
    <property type="match status" value="1"/>
</dbReference>
<evidence type="ECO:0000256" key="8">
    <source>
        <dbReference type="PIRSR" id="PIRSR000443-1"/>
    </source>
</evidence>
<dbReference type="SUPFAM" id="SSF53474">
    <property type="entry name" value="alpha/beta-Hydrolases"/>
    <property type="match status" value="1"/>
</dbReference>
<evidence type="ECO:0000256" key="6">
    <source>
        <dbReference type="ARBA" id="ARBA00023315"/>
    </source>
</evidence>
<evidence type="ECO:0000313" key="10">
    <source>
        <dbReference type="EMBL" id="TDH59065.1"/>
    </source>
</evidence>
<feature type="active site" evidence="7 8">
    <location>
        <position position="404"/>
    </location>
</feature>
<dbReference type="NCBIfam" id="NF001209">
    <property type="entry name" value="PRK00175.1"/>
    <property type="match status" value="1"/>
</dbReference>
<dbReference type="Pfam" id="PF00561">
    <property type="entry name" value="Abhydrolase_1"/>
    <property type="match status" value="1"/>
</dbReference>
<dbReference type="NCBIfam" id="TIGR01392">
    <property type="entry name" value="homoserO_Ac_trn"/>
    <property type="match status" value="1"/>
</dbReference>
<keyword evidence="6 7" id="KW-0012">Acyltransferase</keyword>
<comment type="caution">
    <text evidence="10">The sequence shown here is derived from an EMBL/GenBank/DDBJ whole genome shotgun (WGS) entry which is preliminary data.</text>
</comment>
<dbReference type="GO" id="GO:0005737">
    <property type="term" value="C:cytoplasm"/>
    <property type="evidence" value="ECO:0007669"/>
    <property type="project" value="UniProtKB-SubCell"/>
</dbReference>
<evidence type="ECO:0000259" key="9">
    <source>
        <dbReference type="Pfam" id="PF00561"/>
    </source>
</evidence>
<evidence type="ECO:0000256" key="1">
    <source>
        <dbReference type="ARBA" id="ARBA00011738"/>
    </source>
</evidence>
<proteinExistence type="inferred from homology"/>
<comment type="similarity">
    <text evidence="7">Belongs to the AB hydrolase superfamily. MetX family.</text>
</comment>
<keyword evidence="2 7" id="KW-0963">Cytoplasm</keyword>
<comment type="function">
    <text evidence="7">Transfers an acetyl group from acetyl-CoA to L-homoserine, forming acetyl-L-homoserine.</text>
</comment>
<comment type="subunit">
    <text evidence="1 7">Homodimer.</text>
</comment>
<comment type="catalytic activity">
    <reaction evidence="7">
        <text>L-homoserine + acetyl-CoA = O-acetyl-L-homoserine + CoA</text>
        <dbReference type="Rhea" id="RHEA:13701"/>
        <dbReference type="ChEBI" id="CHEBI:57287"/>
        <dbReference type="ChEBI" id="CHEBI:57288"/>
        <dbReference type="ChEBI" id="CHEBI:57476"/>
        <dbReference type="ChEBI" id="CHEBI:57716"/>
        <dbReference type="EC" id="2.3.1.31"/>
    </reaction>
</comment>
<evidence type="ECO:0000256" key="2">
    <source>
        <dbReference type="ARBA" id="ARBA00022490"/>
    </source>
</evidence>
<protein>
    <recommendedName>
        <fullName evidence="7">Homoserine O-acetyltransferase</fullName>
        <shortName evidence="7">HAT</shortName>
        <ecNumber evidence="7">2.3.1.31</ecNumber>
    </recommendedName>
    <alternativeName>
        <fullName evidence="7">Homoserine transacetylase</fullName>
        <shortName evidence="7">HTA</shortName>
    </alternativeName>
</protein>
<dbReference type="InterPro" id="IPR008220">
    <property type="entry name" value="HAT_MetX-like"/>
</dbReference>
<dbReference type="FunFam" id="1.10.1740.110:FF:000001">
    <property type="entry name" value="Homoserine O-acetyltransferase"/>
    <property type="match status" value="1"/>
</dbReference>
<feature type="domain" description="AB hydrolase-1" evidence="9">
    <location>
        <begin position="96"/>
        <end position="410"/>
    </location>
</feature>
<dbReference type="EMBL" id="SMSJ01000082">
    <property type="protein sequence ID" value="TDH59065.1"/>
    <property type="molecule type" value="Genomic_DNA"/>
</dbReference>
<dbReference type="GO" id="GO:0004414">
    <property type="term" value="F:homoserine O-acetyltransferase activity"/>
    <property type="evidence" value="ECO:0007669"/>
    <property type="project" value="UniProtKB-UniRule"/>
</dbReference>
<dbReference type="EC" id="2.3.1.31" evidence="7"/>
<feature type="binding site" evidence="7">
    <location>
        <position position="405"/>
    </location>
    <ligand>
        <name>substrate</name>
    </ligand>
</feature>
<dbReference type="Gene3D" id="3.40.50.1820">
    <property type="entry name" value="alpha/beta hydrolase"/>
    <property type="match status" value="1"/>
</dbReference>
<dbReference type="HAMAP" id="MF_00296">
    <property type="entry name" value="MetX_acyltransf"/>
    <property type="match status" value="1"/>
</dbReference>
<evidence type="ECO:0000313" key="11">
    <source>
        <dbReference type="Proteomes" id="UP000295096"/>
    </source>
</evidence>
<dbReference type="PANTHER" id="PTHR32268">
    <property type="entry name" value="HOMOSERINE O-ACETYLTRANSFERASE"/>
    <property type="match status" value="1"/>
</dbReference>
<dbReference type="GO" id="GO:0009092">
    <property type="term" value="P:homoserine metabolic process"/>
    <property type="evidence" value="ECO:0007669"/>
    <property type="project" value="TreeGrafter"/>
</dbReference>
<keyword evidence="4 7" id="KW-0808">Transferase</keyword>
<dbReference type="OrthoDB" id="9800754at2"/>
<evidence type="ECO:0000256" key="7">
    <source>
        <dbReference type="HAMAP-Rule" id="MF_00296"/>
    </source>
</evidence>
<evidence type="ECO:0000256" key="3">
    <source>
        <dbReference type="ARBA" id="ARBA00022605"/>
    </source>
</evidence>
<dbReference type="GO" id="GO:0009086">
    <property type="term" value="P:methionine biosynthetic process"/>
    <property type="evidence" value="ECO:0007669"/>
    <property type="project" value="UniProtKB-UniRule"/>
</dbReference>
<comment type="subcellular location">
    <subcellularLocation>
        <location evidence="7">Cytoplasm</location>
    </subcellularLocation>
</comment>
<dbReference type="InterPro" id="IPR000073">
    <property type="entry name" value="AB_hydrolase_1"/>
</dbReference>
<keyword evidence="5 7" id="KW-0486">Methionine biosynthesis</keyword>
<reference evidence="10 11" key="1">
    <citation type="journal article" date="2016" name="J. Microbiol.">
        <title>Dankookia rubra gen. nov., sp. nov., an alphaproteobacterium isolated from sediment of a shallow stream.</title>
        <authorList>
            <person name="Kim W.H."/>
            <person name="Kim D.H."/>
            <person name="Kang K."/>
            <person name="Ahn T.Y."/>
        </authorList>
    </citation>
    <scope>NUCLEOTIDE SEQUENCE [LARGE SCALE GENOMIC DNA]</scope>
    <source>
        <strain evidence="10 11">JCM30602</strain>
    </source>
</reference>
<sequence length="431" mass="46955">MVRGFFPPCFRRGRAGRQVDHGPARFLGAVPAGRVLLYAWRPRNPPAMSAPVAPFPQVDHQRAVFEDGLALDCGTVLARHAVAYRTYGTLNAARSNAVLICHALTGDQYVAETHPLTGKPGWWDSVVGPGKPLDTDRYFLICANVLGGCMGSTGPREEMTDAEGRGMGRPWGTDFPNITVRDMVRQQKMLVDRLGIRRLLAVVGGSLGGMQALQWAACYPDAVYAAVPIATAAQHSAQNIAFDEVGRAAIHADPDWRGGRYWEDGRVPAQGLSVARMVAHITYLSEEALQRKFGRKLRGAQTLTLLEDVFEVQSYLRHQGSTFVRRFDANSYLTITRATDYLDIAAEHGGDLANAYRGSGTRFFVASFSSDWLYPTSASRSIVRALNAAAANVSFVEIASDKGHDAFLLEEPDFHRALGGFLAGCADRLGV</sequence>
<feature type="binding site" evidence="7">
    <location>
        <position position="276"/>
    </location>
    <ligand>
        <name>substrate</name>
    </ligand>
</feature>